<sequence>MLLVSRIMGEPANGYRDTMYIKMWPIDKDISIALMLPNKKMHLVN</sequence>
<evidence type="ECO:0000313" key="2">
    <source>
        <dbReference type="Proteomes" id="UP000199421"/>
    </source>
</evidence>
<protein>
    <submittedName>
        <fullName evidence="1">Uncharacterized protein</fullName>
    </submittedName>
</protein>
<gene>
    <name evidence="1" type="ORF">SAMN05661044_00259</name>
</gene>
<dbReference type="Proteomes" id="UP000199421">
    <property type="component" value="Unassembled WGS sequence"/>
</dbReference>
<dbReference type="AlphaFoldDB" id="A0A1H7H5X4"/>
<accession>A0A1H7H5X4</accession>
<proteinExistence type="predicted"/>
<keyword evidence="2" id="KW-1185">Reference proteome</keyword>
<evidence type="ECO:0000313" key="1">
    <source>
        <dbReference type="EMBL" id="SEK44400.1"/>
    </source>
</evidence>
<organism evidence="1 2">
    <name type="scientific">Olivibacter domesticus</name>
    <name type="common">Pseudosphingobacterium domesticum</name>
    <dbReference type="NCBI Taxonomy" id="407022"/>
    <lineage>
        <taxon>Bacteria</taxon>
        <taxon>Pseudomonadati</taxon>
        <taxon>Bacteroidota</taxon>
        <taxon>Sphingobacteriia</taxon>
        <taxon>Sphingobacteriales</taxon>
        <taxon>Sphingobacteriaceae</taxon>
        <taxon>Olivibacter</taxon>
    </lineage>
</organism>
<dbReference type="STRING" id="407022.SAMN05661044_00259"/>
<name>A0A1H7H5X4_OLID1</name>
<dbReference type="EMBL" id="FOAF01000001">
    <property type="protein sequence ID" value="SEK44400.1"/>
    <property type="molecule type" value="Genomic_DNA"/>
</dbReference>
<reference evidence="2" key="1">
    <citation type="submission" date="2016-10" db="EMBL/GenBank/DDBJ databases">
        <authorList>
            <person name="Varghese N."/>
            <person name="Submissions S."/>
        </authorList>
    </citation>
    <scope>NUCLEOTIDE SEQUENCE [LARGE SCALE GENOMIC DNA]</scope>
    <source>
        <strain evidence="2">DSM 18733</strain>
    </source>
</reference>